<name>A0A4U2YSR9_9ACTN</name>
<evidence type="ECO:0000313" key="3">
    <source>
        <dbReference type="EMBL" id="TKI63672.1"/>
    </source>
</evidence>
<dbReference type="EMBL" id="SZPY01000001">
    <property type="protein sequence ID" value="TKI63672.1"/>
    <property type="molecule type" value="Genomic_DNA"/>
</dbReference>
<feature type="signal peptide" evidence="2">
    <location>
        <begin position="1"/>
        <end position="35"/>
    </location>
</feature>
<gene>
    <name evidence="3" type="ORF">FC770_00315</name>
</gene>
<reference evidence="3 4" key="1">
    <citation type="submission" date="2019-04" db="EMBL/GenBank/DDBJ databases">
        <authorList>
            <person name="Dong K."/>
        </authorList>
    </citation>
    <scope>NUCLEOTIDE SEQUENCE [LARGE SCALE GENOMIC DNA]</scope>
    <source>
        <strain evidence="4">dk3543</strain>
    </source>
</reference>
<dbReference type="Pfam" id="PF13416">
    <property type="entry name" value="SBP_bac_8"/>
    <property type="match status" value="1"/>
</dbReference>
<dbReference type="PANTHER" id="PTHR30006:SF24">
    <property type="entry name" value="SLL0237 PROTEIN"/>
    <property type="match status" value="1"/>
</dbReference>
<feature type="chain" id="PRO_5039399466" evidence="2">
    <location>
        <begin position="36"/>
        <end position="352"/>
    </location>
</feature>
<comment type="caution">
    <text evidence="3">The sequence shown here is derived from an EMBL/GenBank/DDBJ whole genome shotgun (WGS) entry which is preliminary data.</text>
</comment>
<dbReference type="SUPFAM" id="SSF53850">
    <property type="entry name" value="Periplasmic binding protein-like II"/>
    <property type="match status" value="1"/>
</dbReference>
<dbReference type="PROSITE" id="PS51257">
    <property type="entry name" value="PROKAR_LIPOPROTEIN"/>
    <property type="match status" value="1"/>
</dbReference>
<dbReference type="InterPro" id="IPR006059">
    <property type="entry name" value="SBP"/>
</dbReference>
<dbReference type="Gene3D" id="3.40.190.10">
    <property type="entry name" value="Periplasmic binding protein-like II"/>
    <property type="match status" value="3"/>
</dbReference>
<keyword evidence="1 2" id="KW-0732">Signal</keyword>
<organism evidence="3 4">
    <name type="scientific">Nocardioides jishulii</name>
    <dbReference type="NCBI Taxonomy" id="2575440"/>
    <lineage>
        <taxon>Bacteria</taxon>
        <taxon>Bacillati</taxon>
        <taxon>Actinomycetota</taxon>
        <taxon>Actinomycetes</taxon>
        <taxon>Propionibacteriales</taxon>
        <taxon>Nocardioidaceae</taxon>
        <taxon>Nocardioides</taxon>
    </lineage>
</organism>
<dbReference type="PANTHER" id="PTHR30006">
    <property type="entry name" value="THIAMINE-BINDING PERIPLASMIC PROTEIN-RELATED"/>
    <property type="match status" value="1"/>
</dbReference>
<sequence>MTPWRPPVKIPRSARKPLVAALSGVLLAASLSACGGGDPKAELVDGDWDEIVAAAEEEGRVVFYNGSTQQQGDRLVKAFNKAYPDIKVTAERGGADIIARVEAQISSDTTGADVFLLGDEEWWVGHDEDVLPVEGPGTEDLEGDAWMVEDKVASVFGAPYSVFVWNTDTFSEGFDSYDDFLDPRTKGKVGFRGDASKSAAGFLDFMESEVDPDWLRKFGQLEPKLYPSVVPATEAVAAGEVGATPTAQLPHVLGLIDAGAPLDYFVPEKGYAFDYGIGALANAGNPNAAVVFADFASSPEGQAALAGDDYAISSRPDTKGAINGEGWTMLEATKFTPDVIAKWNRTIDEQLK</sequence>
<proteinExistence type="predicted"/>
<protein>
    <submittedName>
        <fullName evidence="3">Extracellular solute-binding protein</fullName>
    </submittedName>
</protein>
<evidence type="ECO:0000256" key="1">
    <source>
        <dbReference type="ARBA" id="ARBA00022729"/>
    </source>
</evidence>
<dbReference type="AlphaFoldDB" id="A0A4U2YSR9"/>
<evidence type="ECO:0000256" key="2">
    <source>
        <dbReference type="SAM" id="SignalP"/>
    </source>
</evidence>
<accession>A0A4U2YSR9</accession>
<dbReference type="OrthoDB" id="3564681at2"/>
<evidence type="ECO:0000313" key="4">
    <source>
        <dbReference type="Proteomes" id="UP000307808"/>
    </source>
</evidence>
<dbReference type="Proteomes" id="UP000307808">
    <property type="component" value="Unassembled WGS sequence"/>
</dbReference>
<keyword evidence="4" id="KW-1185">Reference proteome</keyword>